<dbReference type="InterPro" id="IPR051453">
    <property type="entry name" value="MBL_Glyoxalase_II"/>
</dbReference>
<dbReference type="PANTHER" id="PTHR46233:SF3">
    <property type="entry name" value="HYDROXYACYLGLUTATHIONE HYDROLASE GLOC"/>
    <property type="match status" value="1"/>
</dbReference>
<keyword evidence="7" id="KW-1185">Reference proteome</keyword>
<dbReference type="Proteomes" id="UP000037822">
    <property type="component" value="Unassembled WGS sequence"/>
</dbReference>
<protein>
    <submittedName>
        <fullName evidence="6">Glyoxalase</fullName>
    </submittedName>
</protein>
<dbReference type="EMBL" id="LGSZ01000035">
    <property type="protein sequence ID" value="KPH80884.1"/>
    <property type="molecule type" value="Genomic_DNA"/>
</dbReference>
<evidence type="ECO:0000256" key="3">
    <source>
        <dbReference type="ARBA" id="ARBA00022801"/>
    </source>
</evidence>
<dbReference type="PANTHER" id="PTHR46233">
    <property type="entry name" value="HYDROXYACYLGLUTATHIONE HYDROLASE GLOC"/>
    <property type="match status" value="1"/>
</dbReference>
<dbReference type="OrthoDB" id="9802991at2"/>
<comment type="cofactor">
    <cofactor evidence="1">
        <name>Zn(2+)</name>
        <dbReference type="ChEBI" id="CHEBI:29105"/>
    </cofactor>
</comment>
<evidence type="ECO:0000313" key="6">
    <source>
        <dbReference type="EMBL" id="KPH80884.1"/>
    </source>
</evidence>
<name>A0A0N1FES1_9HYPH</name>
<evidence type="ECO:0000313" key="7">
    <source>
        <dbReference type="Proteomes" id="UP000037822"/>
    </source>
</evidence>
<dbReference type="CDD" id="cd07737">
    <property type="entry name" value="YcbL-like_MBL-fold"/>
    <property type="match status" value="1"/>
</dbReference>
<dbReference type="SMART" id="SM00849">
    <property type="entry name" value="Lactamase_B"/>
    <property type="match status" value="1"/>
</dbReference>
<dbReference type="AlphaFoldDB" id="A0A0N1FES1"/>
<evidence type="ECO:0000259" key="5">
    <source>
        <dbReference type="SMART" id="SM00849"/>
    </source>
</evidence>
<keyword evidence="2" id="KW-0479">Metal-binding</keyword>
<evidence type="ECO:0000256" key="1">
    <source>
        <dbReference type="ARBA" id="ARBA00001947"/>
    </source>
</evidence>
<evidence type="ECO:0000256" key="2">
    <source>
        <dbReference type="ARBA" id="ARBA00022723"/>
    </source>
</evidence>
<keyword evidence="3" id="KW-0378">Hydrolase</keyword>
<accession>A0A0N1FES1</accession>
<dbReference type="GO" id="GO:0046872">
    <property type="term" value="F:metal ion binding"/>
    <property type="evidence" value="ECO:0007669"/>
    <property type="project" value="UniProtKB-KW"/>
</dbReference>
<dbReference type="Pfam" id="PF00753">
    <property type="entry name" value="Lactamase_B"/>
    <property type="match status" value="1"/>
</dbReference>
<dbReference type="InterPro" id="IPR036866">
    <property type="entry name" value="RibonucZ/Hydroxyglut_hydro"/>
</dbReference>
<organism evidence="6 7">
    <name type="scientific">Bosea vaviloviae</name>
    <dbReference type="NCBI Taxonomy" id="1526658"/>
    <lineage>
        <taxon>Bacteria</taxon>
        <taxon>Pseudomonadati</taxon>
        <taxon>Pseudomonadota</taxon>
        <taxon>Alphaproteobacteria</taxon>
        <taxon>Hyphomicrobiales</taxon>
        <taxon>Boseaceae</taxon>
        <taxon>Bosea</taxon>
    </lineage>
</organism>
<dbReference type="RefSeq" id="WP_054209095.1">
    <property type="nucleotide sequence ID" value="NZ_LGSZ01000035.1"/>
</dbReference>
<dbReference type="PATRIC" id="fig|1526658.3.peg.2810"/>
<dbReference type="SUPFAM" id="SSF56281">
    <property type="entry name" value="Metallo-hydrolase/oxidoreductase"/>
    <property type="match status" value="1"/>
</dbReference>
<comment type="caution">
    <text evidence="6">The sequence shown here is derived from an EMBL/GenBank/DDBJ whole genome shotgun (WGS) entry which is preliminary data.</text>
</comment>
<proteinExistence type="predicted"/>
<gene>
    <name evidence="6" type="ORF">AE618_10915</name>
</gene>
<reference evidence="6 7" key="1">
    <citation type="submission" date="2015-07" db="EMBL/GenBank/DDBJ databases">
        <title>Whole genome sequencing of Bosea vaviloviae isolated from cave pool.</title>
        <authorList>
            <person name="Tan N.E.H."/>
            <person name="Lee Y.P."/>
            <person name="Gan H.M."/>
            <person name="Barton H."/>
            <person name="Savka M.A."/>
        </authorList>
    </citation>
    <scope>NUCLEOTIDE SEQUENCE [LARGE SCALE GENOMIC DNA]</scope>
    <source>
        <strain evidence="6 7">SD260</strain>
    </source>
</reference>
<dbReference type="InterPro" id="IPR001279">
    <property type="entry name" value="Metallo-B-lactamas"/>
</dbReference>
<evidence type="ECO:0000256" key="4">
    <source>
        <dbReference type="ARBA" id="ARBA00022833"/>
    </source>
</evidence>
<sequence length="218" mass="23394">MTQQPQPPLQIAVVPVTAFQQNCSIVWCTKTMQAAIVDPGGDVPIILGALKELGVTPAAIWLTHGHLDHAGGATELSETLSIPVIGPHQADKFLLDDLPTSGLRFDITDMKAVTPARWLVEGDEIAIGDVTFSVQHVPGHTPGHVTFYQKHLRFLLAGDTVFAGSVGRTDFPYGSHETLIAGIKAKLLPLGDDVQFLPGHGPASTLGEERLNNQFLRD</sequence>
<dbReference type="Gene3D" id="3.60.15.10">
    <property type="entry name" value="Ribonuclease Z/Hydroxyacylglutathione hydrolase-like"/>
    <property type="match status" value="1"/>
</dbReference>
<dbReference type="GO" id="GO:0016787">
    <property type="term" value="F:hydrolase activity"/>
    <property type="evidence" value="ECO:0007669"/>
    <property type="project" value="UniProtKB-KW"/>
</dbReference>
<keyword evidence="4" id="KW-0862">Zinc</keyword>
<feature type="domain" description="Metallo-beta-lactamase" evidence="5">
    <location>
        <begin position="20"/>
        <end position="200"/>
    </location>
</feature>